<accession>A0A6A5KC63</accession>
<name>A0A6A5KC63_9PLEO</name>
<protein>
    <submittedName>
        <fullName evidence="2">Uncharacterized protein</fullName>
    </submittedName>
</protein>
<reference evidence="2" key="1">
    <citation type="submission" date="2020-01" db="EMBL/GenBank/DDBJ databases">
        <authorList>
            <consortium name="DOE Joint Genome Institute"/>
            <person name="Haridas S."/>
            <person name="Albert R."/>
            <person name="Binder M."/>
            <person name="Bloem J."/>
            <person name="Labutti K."/>
            <person name="Salamov A."/>
            <person name="Andreopoulos B."/>
            <person name="Baker S.E."/>
            <person name="Barry K."/>
            <person name="Bills G."/>
            <person name="Bluhm B.H."/>
            <person name="Cannon C."/>
            <person name="Castanera R."/>
            <person name="Culley D.E."/>
            <person name="Daum C."/>
            <person name="Ezra D."/>
            <person name="Gonzalez J.B."/>
            <person name="Henrissat B."/>
            <person name="Kuo A."/>
            <person name="Liang C."/>
            <person name="Lipzen A."/>
            <person name="Lutzoni F."/>
            <person name="Magnuson J."/>
            <person name="Mondo S."/>
            <person name="Nolan M."/>
            <person name="Ohm R."/>
            <person name="Pangilinan J."/>
            <person name="Park H.-J."/>
            <person name="Ramirez L."/>
            <person name="Alfaro M."/>
            <person name="Sun H."/>
            <person name="Tritt A."/>
            <person name="Yoshinaga Y."/>
            <person name="Zwiers L.-H."/>
            <person name="Turgeon B.G."/>
            <person name="Goodwin S.B."/>
            <person name="Spatafora J.W."/>
            <person name="Crous P.W."/>
            <person name="Grigoriev I.V."/>
        </authorList>
    </citation>
    <scope>NUCLEOTIDE SEQUENCE</scope>
    <source>
        <strain evidence="2">P77</strain>
    </source>
</reference>
<evidence type="ECO:0000256" key="1">
    <source>
        <dbReference type="SAM" id="MobiDB-lite"/>
    </source>
</evidence>
<evidence type="ECO:0000313" key="3">
    <source>
        <dbReference type="Proteomes" id="UP000800040"/>
    </source>
</evidence>
<feature type="region of interest" description="Disordered" evidence="1">
    <location>
        <begin position="235"/>
        <end position="268"/>
    </location>
</feature>
<dbReference type="OrthoDB" id="3694818at2759"/>
<proteinExistence type="predicted"/>
<sequence length="268" mass="30073">MSIPPTLLAPGRITRAAHQLREWDTTRPILRFDFPAPEAQASFHRAFAQIRTPADHAAFMTRFRGNYDAQVQIPRRILMDTSNDEALAQCLHDEAPPPPTDADAALAQEMQARLAPILDTGLDEEIARGLHECTDTTGDEELARRLQEQLDIGSGNEAVGEEVITRRMQARLDHGGGGYGGSHREEIGARFGGMDFNGRGPTYRSPPFRRFHQGGHVEYGQYRPRDTRLRFYYEDEEEDDAGGAPYPRGYSPRYDPGYGGRGYRYGGY</sequence>
<keyword evidence="3" id="KW-1185">Reference proteome</keyword>
<feature type="compositionally biased region" description="Low complexity" evidence="1">
    <location>
        <begin position="245"/>
        <end position="256"/>
    </location>
</feature>
<gene>
    <name evidence="2" type="ORF">BDW02DRAFT_354541</name>
</gene>
<feature type="compositionally biased region" description="Gly residues" evidence="1">
    <location>
        <begin position="257"/>
        <end position="268"/>
    </location>
</feature>
<dbReference type="AlphaFoldDB" id="A0A6A5KC63"/>
<organism evidence="2 3">
    <name type="scientific">Decorospora gaudefroyi</name>
    <dbReference type="NCBI Taxonomy" id="184978"/>
    <lineage>
        <taxon>Eukaryota</taxon>
        <taxon>Fungi</taxon>
        <taxon>Dikarya</taxon>
        <taxon>Ascomycota</taxon>
        <taxon>Pezizomycotina</taxon>
        <taxon>Dothideomycetes</taxon>
        <taxon>Pleosporomycetidae</taxon>
        <taxon>Pleosporales</taxon>
        <taxon>Pleosporineae</taxon>
        <taxon>Pleosporaceae</taxon>
        <taxon>Decorospora</taxon>
    </lineage>
</organism>
<dbReference type="EMBL" id="ML975309">
    <property type="protein sequence ID" value="KAF1833959.1"/>
    <property type="molecule type" value="Genomic_DNA"/>
</dbReference>
<evidence type="ECO:0000313" key="2">
    <source>
        <dbReference type="EMBL" id="KAF1833959.1"/>
    </source>
</evidence>
<dbReference type="Proteomes" id="UP000800040">
    <property type="component" value="Unassembled WGS sequence"/>
</dbReference>